<dbReference type="SUPFAM" id="SSF55307">
    <property type="entry name" value="Tubulin C-terminal domain-like"/>
    <property type="match status" value="1"/>
</dbReference>
<dbReference type="PRINTS" id="PR01162">
    <property type="entry name" value="ALPHATUBULIN"/>
</dbReference>
<dbReference type="SUPFAM" id="SSF56219">
    <property type="entry name" value="DNase I-like"/>
    <property type="match status" value="1"/>
</dbReference>
<dbReference type="GO" id="GO:0016787">
    <property type="term" value="F:hydrolase activity"/>
    <property type="evidence" value="ECO:0007669"/>
    <property type="project" value="UniProtKB-KW"/>
</dbReference>
<dbReference type="InterPro" id="IPR017975">
    <property type="entry name" value="Tubulin_CS"/>
</dbReference>
<accession>A0A1Q9F1I3</accession>
<dbReference type="Pfam" id="PF00078">
    <property type="entry name" value="RVT_1"/>
    <property type="match status" value="1"/>
</dbReference>
<name>A0A1Q9F1I3_SYMMI</name>
<feature type="region of interest" description="Disordered" evidence="15">
    <location>
        <begin position="3040"/>
        <end position="3074"/>
    </location>
</feature>
<dbReference type="InterPro" id="IPR018316">
    <property type="entry name" value="Tubulin/FtsZ_2-layer-sand-dom"/>
</dbReference>
<dbReference type="InterPro" id="IPR005135">
    <property type="entry name" value="Endo/exonuclease/phosphatase"/>
</dbReference>
<dbReference type="Pfam" id="PF03953">
    <property type="entry name" value="Tubulin_C"/>
    <property type="match status" value="1"/>
</dbReference>
<dbReference type="Pfam" id="PF00091">
    <property type="entry name" value="Tubulin"/>
    <property type="match status" value="1"/>
</dbReference>
<comment type="similarity">
    <text evidence="3">Belongs to the tubulin family.</text>
</comment>
<dbReference type="CDD" id="cd02257">
    <property type="entry name" value="Peptidase_C19"/>
    <property type="match status" value="1"/>
</dbReference>
<dbReference type="FunFam" id="3.30.1330.20:FF:000001">
    <property type="entry name" value="Tubulin alpha chain"/>
    <property type="match status" value="1"/>
</dbReference>
<dbReference type="InterPro" id="IPR002452">
    <property type="entry name" value="Alpha_tubulin"/>
</dbReference>
<evidence type="ECO:0000256" key="15">
    <source>
        <dbReference type="SAM" id="MobiDB-lite"/>
    </source>
</evidence>
<dbReference type="Pfam" id="PF03372">
    <property type="entry name" value="Exo_endo_phos"/>
    <property type="match status" value="1"/>
</dbReference>
<keyword evidence="18" id="KW-1185">Reference proteome</keyword>
<comment type="caution">
    <text evidence="17">The sequence shown here is derived from an EMBL/GenBank/DDBJ whole genome shotgun (WGS) entry which is preliminary data.</text>
</comment>
<reference evidence="17 18" key="1">
    <citation type="submission" date="2016-02" db="EMBL/GenBank/DDBJ databases">
        <title>Genome analysis of coral dinoflagellate symbionts highlights evolutionary adaptations to a symbiotic lifestyle.</title>
        <authorList>
            <person name="Aranda M."/>
            <person name="Li Y."/>
            <person name="Liew Y.J."/>
            <person name="Baumgarten S."/>
            <person name="Simakov O."/>
            <person name="Wilson M."/>
            <person name="Piel J."/>
            <person name="Ashoor H."/>
            <person name="Bougouffa S."/>
            <person name="Bajic V.B."/>
            <person name="Ryu T."/>
            <person name="Ravasi T."/>
            <person name="Bayer T."/>
            <person name="Micklem G."/>
            <person name="Kim H."/>
            <person name="Bhak J."/>
            <person name="Lajeunesse T.C."/>
            <person name="Voolstra C.R."/>
        </authorList>
    </citation>
    <scope>NUCLEOTIDE SEQUENCE [LARGE SCALE GENOMIC DNA]</scope>
    <source>
        <strain evidence="17 18">CCMP2467</strain>
    </source>
</reference>
<dbReference type="GO" id="GO:0005525">
    <property type="term" value="F:GTP binding"/>
    <property type="evidence" value="ECO:0007669"/>
    <property type="project" value="UniProtKB-KW"/>
</dbReference>
<evidence type="ECO:0000256" key="6">
    <source>
        <dbReference type="ARBA" id="ARBA00022701"/>
    </source>
</evidence>
<feature type="region of interest" description="Disordered" evidence="15">
    <location>
        <begin position="3088"/>
        <end position="3109"/>
    </location>
</feature>
<dbReference type="InterPro" id="IPR037103">
    <property type="entry name" value="Tubulin/FtsZ-like_C"/>
</dbReference>
<gene>
    <name evidence="17" type="ORF">AK812_SmicGene2439</name>
</gene>
<comment type="subcellular location">
    <subcellularLocation>
        <location evidence="2">Cytoplasm</location>
        <location evidence="2">Cytoskeleton</location>
    </subcellularLocation>
</comment>
<dbReference type="PRINTS" id="PR01161">
    <property type="entry name" value="TUBULIN"/>
</dbReference>
<sequence length="3446" mass="374783">MSCVARQKKFNRWVDGSKPSNAHGAVPGLGVHTAAAVLDEAFRSGQAIVSQDFFEDYEEVGIVGAAFIWRPRYGQERPAAVRQWSLSLLAVSTETVRVSCTVISAMHFVNHCDSLQLLLNVLLVVATDVLGRRWFLPRGFWNQLMHALLGNTTGRAATSSEVSFDPWQAYLDRAKSQVPRPETAAAARLPSKGKKRAKSRAPAPTKPVAAPRVPWHSLSLVSEFKDDALALTQLTRPVQNACGIVFCELDDMKETLKLTSEHAFAALFPPKPERFCIPPAFKGTQTNLVVIARQGGEDVLKTCVCFQLGARAAVLGVRTAEVALPAARTVEFQASLACEPECADVHKALSNHDAVHAWSEVLAEHLDARPTELYNVFRPKDPATPATVKFRVSADKADALEAKSGTSGIIVRRWLVKGTKPPLTPLVWLRGPSNVNCAMALAQASRCEGFQGLVRKDGKYAARFTAEHLKQARQALDPTRYQDDNIGMVPTASWIVSGFPPGTDRDQVHSLLHDWGWTVIPGQPNRSAWTVHAADPPPAARCYASCGPLLIKSVSGEAAHLPSATAKAGIAVAAPMDVEPQPVVASPLPLNLREELDKHVSVLRQSLSAEVAEVSSRLDDAQRELSDKCRDLGTQVTELQRSQTEVTSKLCHLSDELSNLDITGAVTSALACSLPAALQSALPHVLRSGICIFRVSQAFLLFFDRAWRSSLAFLSAQLSLCCICCALPRPFLFHATCLDAHLPALCGGASQQAHPGASTGGSSSDGVSRMPLPNLGNTCWLAVALRVCLHADWGFPIPHSDWHEFVADMTNLGFHNGTQRDPFGLLEALCVAHPDWAEPRMWAFQRLATCTGCGSARPLPVDTCLTPTLRVPSEPSSLDQLLLDFTSPYGQNLDCSACGRMPHNLGSCMPADALDSLVLCLRRATLHGRKSRVSVHVPLQLDFAGQRYTLQLAVLHLGKRAGSGHYVALEPCYGVDSSSQAAHWTLFDDAAVSTVSAPRSGDVRSGSPAWDLSRDAVCLVFRRDAPPPAAVPPSPAAAGAGDGAPSRLHLVNANITSWFSGWPQLARDLEASLRCSGVGDAASAPPSLWFLQETHLTPSAVRSCAAGLSKLRLHSVFRCGPASQAVNTPHESGVAVVATVPLKLASFTNPLLCQLQAAGRLLHAVCAVRGSDPLHAVVFYGYSGGTQRSDIRDRTEQALAALAEECVAWGNVPVVLAGDFNFPVDDSHTLAQLQLRGWHDAAWTSARAAGATPPPTCFAQAKKGAGTRVDALFLNPRLAPALCDVSYPPSGLPVHKPMVATLRVSVAAGYVVKHPLPVRQDPASATAWDPPSAAACDAHVQKLWSEVAPAWQRARNTGAVESLWPLLTRVADAHYRWYAGIATSARAPCRGLPGPPRRVRMAPPRLRDDVASPATAVKNAARQRFLRSLEQAARLRSLVAAATSVDLERELRALWQRLCQRSAMYVPADVWTSWFPTPAPLPDYRGLCLAVDYVSSAVNRQHEAETRCRLASWRETCRARWRDPKQKRHVFSWVRDCRAPPLVSVKLPGSDSVSFEPTDVERVLWSKWQPVFCPSEGEAPCVDFDAFWRRFRQYAVSAPVALPRITAAHLRDAIRSMSDSSSGGADGWTVSELKSWPDFLLQKLADLLNDVEDSGGRWPPDLLLQVVALVPKDSTEADQRPITVATLAYRAWASVRARQLSEWAETWAAPTQFGYRRGKRSVDPAWLSAAAAEQAWIKQSHRMGFSLDLAKAYDSIPHQVLYNLLVHSGLPVSFCDTWLGAIRGARKFLKTAHGLGREFSVNRGLPQGDALACIGMNLLMSVWSRAVASETAVSVRSYADDATLEAEGGRPVPVSRELRQGICVTEEFMSLTGQQPNVLKSFGWATTRTGRLQIKTLQLQGQPLPLKAASKDLGCQVVFHGPRRTQIQCERFSKARKAAKRARCAPLPLLQKAQLVCGAASSLANYGLETCFVGERPLQELKQSIVCAIWGPKRRIRSADAVLLLFTQAHLTDPFQARFCQSFCTLQRCLLADDACRRAWPTWWQTASARAANPRGPVSLLWSLVSEFQWTWPSPFTLRTATADLNLLTLEPAALAHELREAARLWAWRRAFRLHKHYDGVQHSGVDRAATMHLHVSLPDLERGFLRGILADAQWTASRACNAGEALTSACPCGAVKQDTLHYFWTCPDLSVLQAQHPALFSLKDLPRPWPSCLTLCGLVPADFPGCPAERRRVAALTQRYLLDVCHFRAGEHAGVPDTPESQAPPPEAAGFCAPAQASEPTAAPSPVVVLEATVVLPDPSVQFSAVKGSVFPWPAAFRDDLVTYLRTLRWPSVGASLPSSASPPGSPSGVTWAELAVNFEVVTGKALPRAVSRQGASRPYGAPSGALLSDQSDLFHKVKTLSNACRSLARCFSTPVVAGKQSLHKIPHLAGKNVFRGLSQRPVMQSEAETHQRLKDCFDARVGGAVRSSIQDITALEAPPGQQPLALAFSRVTPLKWTPPVSEAPAPVLPEDVMTQLAHLRQSSVKGKRRATETNSELPAEGVCALAFRFEGLVIKAICIHIGQGGVQIGNACWELFCLEHGIQPDGQMPSDKTIGGGDDAFNTFFSETGAGKHDLEPTVVDEVRTGTYRQLFHPEQLISGKEDAANNFARGHYTIGKEIVDLVLACGGGTGSGLGCLMLERLSVDYGKKSKISFTVWCCPQVATAVVEPYNTVLCVHSLLEHTDVTIMYDNEALYDICRRNLDIERPTYTNLNRLIAQIISSLTASLRFDGALNVDITEFQTNLVPYPRIHFMLTSYAPVISAEKAYHEQLSVAEITMSVFEPASMMVKCDPRHGKYMACCMMYRGDVVPKDVNAAVATIKTKRTIQFVDWCPTGFKCGINYQPPTVVPGGDLAKVMRACCMISNSTAIAEVFSRIDHKFDLMYSKRAFVHHYVGEGMEEGEFSEAREDLAALEKAKAWHLIPALLTDAWDTTFLQELHMKKGVQSGGEVCALTQDGMRIGWLRGRAGGAATTAARRNAAQNPQGLLDRIKVVVDMAAQGRLKPSRKKNKSKDANAAAHHEPPRQVHGDHYESSWVQVAKRGKGKGKGMIVGAVPPPTGAPSSTKGKGKAAHQTALAKELLLRPLLRRLPQSVFFQAVFRLTGSCRCRVFEPTSKRATRKMDGCSFRELAALHKLSVKVGLLFNGPAEDSGAVKVQLPGICNDRVLIQDLYYLRLCEEVPGNIGQKAHTGAMVSKALLKDYFHVETATGVPLLGMLQVLDVVTTGEDEDMKNAAERRAKATPQKKALKNTKLDPRSVFNPKYRLMDCGGGGACGHNSVAIGPTSSRRVAQRHQVWHARYALQRRRLAPFTRSLLFGGCLATQQTKAAGRQVASHLLKGFYDKTWYKALQHCSLRPQKGPERDEAAGAAASASFSASLDQGKDYSQVNHEAHQALGPGVQTPGRG</sequence>
<keyword evidence="11" id="KW-0342">GTP-binding</keyword>
<comment type="function">
    <text evidence="13">Tubulin is the major constituent of microtubules, a cylinder consisting of laterally associated linear protofilaments composed of alpha- and beta-tubulin heterodimers. Microtubules grow by the addition of GTP-tubulin dimers to the microtubule end, where a stabilizing cap forms. Below the cap, tubulin dimers are in GDP-bound state, owing to GTPase activity of alpha-tubulin.</text>
</comment>
<keyword evidence="12" id="KW-0206">Cytoskeleton</keyword>
<keyword evidence="8" id="KW-0547">Nucleotide-binding</keyword>
<evidence type="ECO:0000256" key="9">
    <source>
        <dbReference type="ARBA" id="ARBA00022801"/>
    </source>
</evidence>
<dbReference type="InterPro" id="IPR038765">
    <property type="entry name" value="Papain-like_cys_pep_sf"/>
</dbReference>
<keyword evidence="5" id="KW-0963">Cytoplasm</keyword>
<dbReference type="Gene3D" id="3.90.70.10">
    <property type="entry name" value="Cysteine proteinases"/>
    <property type="match status" value="1"/>
</dbReference>
<dbReference type="OrthoDB" id="6625457at2759"/>
<evidence type="ECO:0000256" key="7">
    <source>
        <dbReference type="ARBA" id="ARBA00022723"/>
    </source>
</evidence>
<dbReference type="GO" id="GO:0005874">
    <property type="term" value="C:microtubule"/>
    <property type="evidence" value="ECO:0007669"/>
    <property type="project" value="UniProtKB-KW"/>
</dbReference>
<dbReference type="InterPro" id="IPR036691">
    <property type="entry name" value="Endo/exonu/phosph_ase_sf"/>
</dbReference>
<protein>
    <submittedName>
        <fullName evidence="17">Tubulin alpha chain</fullName>
    </submittedName>
</protein>
<evidence type="ECO:0000313" key="18">
    <source>
        <dbReference type="Proteomes" id="UP000186817"/>
    </source>
</evidence>
<feature type="region of interest" description="Disordered" evidence="15">
    <location>
        <begin position="176"/>
        <end position="210"/>
    </location>
</feature>
<feature type="domain" description="Reverse transcriptase" evidence="16">
    <location>
        <begin position="1651"/>
        <end position="1904"/>
    </location>
</feature>
<dbReference type="EMBL" id="LSRX01000027">
    <property type="protein sequence ID" value="OLQ13525.1"/>
    <property type="molecule type" value="Genomic_DNA"/>
</dbReference>
<dbReference type="SMART" id="SM00864">
    <property type="entry name" value="Tubulin"/>
    <property type="match status" value="1"/>
</dbReference>
<comment type="cofactor">
    <cofactor evidence="1">
        <name>Mg(2+)</name>
        <dbReference type="ChEBI" id="CHEBI:18420"/>
    </cofactor>
</comment>
<evidence type="ECO:0000256" key="4">
    <source>
        <dbReference type="ARBA" id="ARBA00011747"/>
    </source>
</evidence>
<evidence type="ECO:0000313" key="17">
    <source>
        <dbReference type="EMBL" id="OLQ13525.1"/>
    </source>
</evidence>
<dbReference type="GO" id="GO:0046872">
    <property type="term" value="F:metal ion binding"/>
    <property type="evidence" value="ECO:0007669"/>
    <property type="project" value="UniProtKB-KW"/>
</dbReference>
<comment type="subunit">
    <text evidence="4">Dimer of alpha and beta chains. A typical microtubule is a hollow water-filled tube with an outer diameter of 25 nm and an inner diameter of 15 nM. Alpha-beta heterodimers associate head-to-tail to form protofilaments running lengthwise along the microtubule wall with the beta-tubulin subunit facing the microtubule plus end conferring a structural polarity. Microtubules usually have 13 protofilaments but different protofilament numbers can be found in some organisms and specialized cells.</text>
</comment>
<evidence type="ECO:0000259" key="16">
    <source>
        <dbReference type="PROSITE" id="PS50878"/>
    </source>
</evidence>
<evidence type="ECO:0000256" key="11">
    <source>
        <dbReference type="ARBA" id="ARBA00023134"/>
    </source>
</evidence>
<keyword evidence="9" id="KW-0378">Hydrolase</keyword>
<keyword evidence="10" id="KW-0460">Magnesium</keyword>
<evidence type="ECO:0000256" key="1">
    <source>
        <dbReference type="ARBA" id="ARBA00001946"/>
    </source>
</evidence>
<dbReference type="SMART" id="SM00865">
    <property type="entry name" value="Tubulin_C"/>
    <property type="match status" value="1"/>
</dbReference>
<evidence type="ECO:0000256" key="5">
    <source>
        <dbReference type="ARBA" id="ARBA00022490"/>
    </source>
</evidence>
<dbReference type="InterPro" id="IPR036525">
    <property type="entry name" value="Tubulin/FtsZ_GTPase_sf"/>
</dbReference>
<evidence type="ECO:0000256" key="12">
    <source>
        <dbReference type="ARBA" id="ARBA00023212"/>
    </source>
</evidence>
<comment type="catalytic activity">
    <reaction evidence="14">
        <text>GTP + H2O = GDP + phosphate + H(+)</text>
        <dbReference type="Rhea" id="RHEA:19669"/>
        <dbReference type="ChEBI" id="CHEBI:15377"/>
        <dbReference type="ChEBI" id="CHEBI:15378"/>
        <dbReference type="ChEBI" id="CHEBI:37565"/>
        <dbReference type="ChEBI" id="CHEBI:43474"/>
        <dbReference type="ChEBI" id="CHEBI:58189"/>
    </reaction>
    <physiologicalReaction direction="left-to-right" evidence="14">
        <dbReference type="Rhea" id="RHEA:19670"/>
    </physiologicalReaction>
</comment>
<dbReference type="InterPro" id="IPR008280">
    <property type="entry name" value="Tub_FtsZ_C"/>
</dbReference>
<evidence type="ECO:0000256" key="8">
    <source>
        <dbReference type="ARBA" id="ARBA00022741"/>
    </source>
</evidence>
<dbReference type="FunFam" id="1.10.287.600:FF:000001">
    <property type="entry name" value="Tubulin alpha chain"/>
    <property type="match status" value="1"/>
</dbReference>
<dbReference type="PROSITE" id="PS00227">
    <property type="entry name" value="TUBULIN"/>
    <property type="match status" value="1"/>
</dbReference>
<dbReference type="InterPro" id="IPR023123">
    <property type="entry name" value="Tubulin_C"/>
</dbReference>
<dbReference type="InterPro" id="IPR003008">
    <property type="entry name" value="Tubulin_FtsZ_GTPase"/>
</dbReference>
<keyword evidence="6" id="KW-0493">Microtubule</keyword>
<evidence type="ECO:0000256" key="3">
    <source>
        <dbReference type="ARBA" id="ARBA00009636"/>
    </source>
</evidence>
<dbReference type="Gene3D" id="3.40.50.1440">
    <property type="entry name" value="Tubulin/FtsZ, GTPase domain"/>
    <property type="match status" value="2"/>
</dbReference>
<dbReference type="Gene3D" id="3.30.1330.20">
    <property type="entry name" value="Tubulin/FtsZ, C-terminal domain"/>
    <property type="match status" value="1"/>
</dbReference>
<feature type="compositionally biased region" description="Basic and acidic residues" evidence="15">
    <location>
        <begin position="3060"/>
        <end position="3074"/>
    </location>
</feature>
<proteinExistence type="inferred from homology"/>
<dbReference type="FunFam" id="3.40.50.1440:FF:000007">
    <property type="entry name" value="Tubulin alpha chain"/>
    <property type="match status" value="1"/>
</dbReference>
<evidence type="ECO:0000256" key="13">
    <source>
        <dbReference type="ARBA" id="ARBA00034296"/>
    </source>
</evidence>
<dbReference type="Proteomes" id="UP000186817">
    <property type="component" value="Unassembled WGS sequence"/>
</dbReference>
<dbReference type="Gene3D" id="3.60.10.10">
    <property type="entry name" value="Endonuclease/exonuclease/phosphatase"/>
    <property type="match status" value="1"/>
</dbReference>
<dbReference type="CDD" id="cd02186">
    <property type="entry name" value="alpha_tubulin"/>
    <property type="match status" value="1"/>
</dbReference>
<evidence type="ECO:0000256" key="2">
    <source>
        <dbReference type="ARBA" id="ARBA00004245"/>
    </source>
</evidence>
<dbReference type="PANTHER" id="PTHR11588">
    <property type="entry name" value="TUBULIN"/>
    <property type="match status" value="1"/>
</dbReference>
<dbReference type="InterPro" id="IPR000217">
    <property type="entry name" value="Tubulin"/>
</dbReference>
<keyword evidence="7" id="KW-0479">Metal-binding</keyword>
<evidence type="ECO:0000256" key="14">
    <source>
        <dbReference type="ARBA" id="ARBA00049117"/>
    </source>
</evidence>
<dbReference type="SUPFAM" id="SSF52490">
    <property type="entry name" value="Tubulin nucleotide-binding domain-like"/>
    <property type="match status" value="1"/>
</dbReference>
<dbReference type="Gene3D" id="1.10.287.600">
    <property type="entry name" value="Helix hairpin bin"/>
    <property type="match status" value="1"/>
</dbReference>
<organism evidence="17 18">
    <name type="scientific">Symbiodinium microadriaticum</name>
    <name type="common">Dinoflagellate</name>
    <name type="synonym">Zooxanthella microadriatica</name>
    <dbReference type="NCBI Taxonomy" id="2951"/>
    <lineage>
        <taxon>Eukaryota</taxon>
        <taxon>Sar</taxon>
        <taxon>Alveolata</taxon>
        <taxon>Dinophyceae</taxon>
        <taxon>Suessiales</taxon>
        <taxon>Symbiodiniaceae</taxon>
        <taxon>Symbiodinium</taxon>
    </lineage>
</organism>
<dbReference type="InterPro" id="IPR000477">
    <property type="entry name" value="RT_dom"/>
</dbReference>
<feature type="region of interest" description="Disordered" evidence="15">
    <location>
        <begin position="3423"/>
        <end position="3446"/>
    </location>
</feature>
<evidence type="ECO:0000256" key="10">
    <source>
        <dbReference type="ARBA" id="ARBA00022842"/>
    </source>
</evidence>
<dbReference type="GO" id="GO:0005200">
    <property type="term" value="F:structural constituent of cytoskeleton"/>
    <property type="evidence" value="ECO:0007669"/>
    <property type="project" value="InterPro"/>
</dbReference>
<dbReference type="SUPFAM" id="SSF54001">
    <property type="entry name" value="Cysteine proteinases"/>
    <property type="match status" value="1"/>
</dbReference>
<dbReference type="PROSITE" id="PS50878">
    <property type="entry name" value="RT_POL"/>
    <property type="match status" value="1"/>
</dbReference>
<feature type="region of interest" description="Disordered" evidence="15">
    <location>
        <begin position="2254"/>
        <end position="2273"/>
    </location>
</feature>
<dbReference type="GO" id="GO:0007017">
    <property type="term" value="P:microtubule-based process"/>
    <property type="evidence" value="ECO:0007669"/>
    <property type="project" value="InterPro"/>
</dbReference>